<dbReference type="Pfam" id="PF00497">
    <property type="entry name" value="SBP_bac_3"/>
    <property type="match status" value="1"/>
</dbReference>
<dbReference type="Proteomes" id="UP000187526">
    <property type="component" value="Unassembled WGS sequence"/>
</dbReference>
<name>A0A1R1I992_9RHOO</name>
<dbReference type="PROSITE" id="PS50887">
    <property type="entry name" value="GGDEF"/>
    <property type="match status" value="1"/>
</dbReference>
<gene>
    <name evidence="4" type="ORF">BJN45_05710</name>
</gene>
<dbReference type="SMART" id="SM00267">
    <property type="entry name" value="GGDEF"/>
    <property type="match status" value="1"/>
</dbReference>
<dbReference type="CDD" id="cd01949">
    <property type="entry name" value="GGDEF"/>
    <property type="match status" value="1"/>
</dbReference>
<protein>
    <recommendedName>
        <fullName evidence="1">diguanylate cyclase</fullName>
        <ecNumber evidence="1">2.7.7.65</ecNumber>
    </recommendedName>
</protein>
<keyword evidence="5" id="KW-1185">Reference proteome</keyword>
<evidence type="ECO:0000313" key="5">
    <source>
        <dbReference type="Proteomes" id="UP000187526"/>
    </source>
</evidence>
<dbReference type="GO" id="GO:0052621">
    <property type="term" value="F:diguanylate cyclase activity"/>
    <property type="evidence" value="ECO:0007669"/>
    <property type="project" value="UniProtKB-EC"/>
</dbReference>
<evidence type="ECO:0000256" key="1">
    <source>
        <dbReference type="ARBA" id="ARBA00012528"/>
    </source>
</evidence>
<comment type="catalytic activity">
    <reaction evidence="2">
        <text>2 GTP = 3',3'-c-di-GMP + 2 diphosphate</text>
        <dbReference type="Rhea" id="RHEA:24898"/>
        <dbReference type="ChEBI" id="CHEBI:33019"/>
        <dbReference type="ChEBI" id="CHEBI:37565"/>
        <dbReference type="ChEBI" id="CHEBI:58805"/>
        <dbReference type="EC" id="2.7.7.65"/>
    </reaction>
</comment>
<proteinExistence type="predicted"/>
<evidence type="ECO:0000256" key="2">
    <source>
        <dbReference type="ARBA" id="ARBA00034247"/>
    </source>
</evidence>
<dbReference type="CDD" id="cd13708">
    <property type="entry name" value="PBP2_BvgS_like_1"/>
    <property type="match status" value="1"/>
</dbReference>
<accession>A0A1R1I992</accession>
<organism evidence="4 5">
    <name type="scientific">Azonexus hydrophilus</name>
    <dbReference type="NCBI Taxonomy" id="418702"/>
    <lineage>
        <taxon>Bacteria</taxon>
        <taxon>Pseudomonadati</taxon>
        <taxon>Pseudomonadota</taxon>
        <taxon>Betaproteobacteria</taxon>
        <taxon>Rhodocyclales</taxon>
        <taxon>Azonexaceae</taxon>
        <taxon>Azonexus</taxon>
    </lineage>
</organism>
<dbReference type="AlphaFoldDB" id="A0A1R1I992"/>
<dbReference type="SUPFAM" id="SSF53850">
    <property type="entry name" value="Periplasmic binding protein-like II"/>
    <property type="match status" value="1"/>
</dbReference>
<dbReference type="InterPro" id="IPR001638">
    <property type="entry name" value="Solute-binding_3/MltF_N"/>
</dbReference>
<dbReference type="InterPro" id="IPR000160">
    <property type="entry name" value="GGDEF_dom"/>
</dbReference>
<dbReference type="InterPro" id="IPR050469">
    <property type="entry name" value="Diguanylate_Cyclase"/>
</dbReference>
<dbReference type="PANTHER" id="PTHR45138:SF9">
    <property type="entry name" value="DIGUANYLATE CYCLASE DGCM-RELATED"/>
    <property type="match status" value="1"/>
</dbReference>
<dbReference type="EC" id="2.7.7.65" evidence="1"/>
<comment type="caution">
    <text evidence="4">The sequence shown here is derived from an EMBL/GenBank/DDBJ whole genome shotgun (WGS) entry which is preliminary data.</text>
</comment>
<dbReference type="Gene3D" id="3.30.70.270">
    <property type="match status" value="1"/>
</dbReference>
<evidence type="ECO:0000313" key="4">
    <source>
        <dbReference type="EMBL" id="OMG55235.1"/>
    </source>
</evidence>
<dbReference type="SMART" id="SM00062">
    <property type="entry name" value="PBPb"/>
    <property type="match status" value="1"/>
</dbReference>
<dbReference type="Pfam" id="PF00990">
    <property type="entry name" value="GGDEF"/>
    <property type="match status" value="1"/>
</dbReference>
<dbReference type="NCBIfam" id="TIGR00254">
    <property type="entry name" value="GGDEF"/>
    <property type="match status" value="1"/>
</dbReference>
<evidence type="ECO:0000259" key="3">
    <source>
        <dbReference type="PROSITE" id="PS50887"/>
    </source>
</evidence>
<reference evidence="4 5" key="1">
    <citation type="submission" date="2016-10" db="EMBL/GenBank/DDBJ databases">
        <title>Alkaliphiles isolated from bioreactors.</title>
        <authorList>
            <person name="Salah Z."/>
            <person name="Rout S.P."/>
            <person name="Humphreys P.N."/>
        </authorList>
    </citation>
    <scope>NUCLEOTIDE SEQUENCE [LARGE SCALE GENOMIC DNA]</scope>
    <source>
        <strain evidence="4 5">ZS02</strain>
    </source>
</reference>
<dbReference type="InterPro" id="IPR043128">
    <property type="entry name" value="Rev_trsase/Diguanyl_cyclase"/>
</dbReference>
<sequence length="458" mass="51424">MCITCLTGLPSVARALDSAVPAIDFSAEERAYIDQKRAITMCVDPDWEPFERIDENGQHEGIAADLVQRVAQRTGLKIELLPTRTWDESITASKAGRCQIMSFLNKTPARDQWLSFTDPIFLDPNIIIAREEHPYIGDIRGLSNESIALPRGTMVEEHVRRDYPNLRIILTNNEPEAVALVSERKADLTVRSLIVAAYAIRKEGLFNLKIAGQVPELSNQLRIGIISSEPVLRDILDKGVKTLTAQDREMIANRHVPITIQQGFDYGLLWKLVIATLIAALFAGYWMRKLSLLNRELERLSVTDKLTGIFNRLKIDEVLESEIQRSQRYVHPFSIILLDIDHFKRVNDTHGHQAGDRILVEIAALLQTSSRETDIVGRWGGEEFMIICPHTDESGARSLAENLRKAIEGHDFTTIGRQSASFGIATYRTGDHPNDLVARADRALYSAKNAGRNRVVGE</sequence>
<feature type="domain" description="GGDEF" evidence="3">
    <location>
        <begin position="331"/>
        <end position="458"/>
    </location>
</feature>
<dbReference type="PANTHER" id="PTHR45138">
    <property type="entry name" value="REGULATORY COMPONENTS OF SENSORY TRANSDUCTION SYSTEM"/>
    <property type="match status" value="1"/>
</dbReference>
<dbReference type="STRING" id="418702.BJN45_05710"/>
<dbReference type="SUPFAM" id="SSF55073">
    <property type="entry name" value="Nucleotide cyclase"/>
    <property type="match status" value="1"/>
</dbReference>
<dbReference type="FunFam" id="3.30.70.270:FF:000001">
    <property type="entry name" value="Diguanylate cyclase domain protein"/>
    <property type="match status" value="1"/>
</dbReference>
<dbReference type="Gene3D" id="3.40.190.10">
    <property type="entry name" value="Periplasmic binding protein-like II"/>
    <property type="match status" value="2"/>
</dbReference>
<dbReference type="InterPro" id="IPR029787">
    <property type="entry name" value="Nucleotide_cyclase"/>
</dbReference>
<dbReference type="EMBL" id="MTHD01000002">
    <property type="protein sequence ID" value="OMG55235.1"/>
    <property type="molecule type" value="Genomic_DNA"/>
</dbReference>